<keyword evidence="4" id="KW-0804">Transcription</keyword>
<dbReference type="GO" id="GO:0000978">
    <property type="term" value="F:RNA polymerase II cis-regulatory region sequence-specific DNA binding"/>
    <property type="evidence" value="ECO:0007669"/>
    <property type="project" value="TreeGrafter"/>
</dbReference>
<evidence type="ECO:0000313" key="10">
    <source>
        <dbReference type="Proteomes" id="UP001474421"/>
    </source>
</evidence>
<feature type="compositionally biased region" description="Polar residues" evidence="7">
    <location>
        <begin position="22"/>
        <end position="31"/>
    </location>
</feature>
<evidence type="ECO:0000256" key="1">
    <source>
        <dbReference type="ARBA" id="ARBA00004123"/>
    </source>
</evidence>
<dbReference type="GO" id="GO:0048731">
    <property type="term" value="P:system development"/>
    <property type="evidence" value="ECO:0007669"/>
    <property type="project" value="UniProtKB-ARBA"/>
</dbReference>
<keyword evidence="5 6" id="KW-0539">Nucleus</keyword>
<dbReference type="InterPro" id="IPR036388">
    <property type="entry name" value="WH-like_DNA-bd_sf"/>
</dbReference>
<dbReference type="EMBL" id="JAOTOJ010000003">
    <property type="protein sequence ID" value="KAK9404277.1"/>
    <property type="molecule type" value="Genomic_DNA"/>
</dbReference>
<keyword evidence="3 6" id="KW-0238">DNA-binding</keyword>
<sequence>MNLAGFSFFSGKCTMTADAFHSPSQGTSPDTPTMPRASPSSCKAEPFLIKSEPRGSPAERGTEQPADDQPPGPGASVSAGSGGGGRRRKRPVQRGKPPYSYIALIAMAIANAPERRLTLGGIYKFITERFPFYRENPKKWQNSIRHNLTLNDCFVKIPREPGHPGKGNYWTLDPAAEDMFDNGSFLRRRKRFKRTDLTTYPGYVPSASAFSPSVASVGRPGPCGGSGALGYSGGGGGGEAVYSPVRAYSPQLSALPQYPGAPPARMFSIDSLISSKQQQQQQQQQQHQAAALQASSAMGIDLGPYHSLGLNSVGDLGPCPLGNPTETYFQAQQLSPGLMGRQPAAPTYPYAASPSGHLAVPPGAYSPPHSQLYGAPSRLAGQPPGRPASSCAEHAEQLVGLAASQLNGLGQFGAAAASPYLRQSNFSSGLEKYL</sequence>
<keyword evidence="10" id="KW-1185">Reference proteome</keyword>
<evidence type="ECO:0000313" key="9">
    <source>
        <dbReference type="EMBL" id="KAK9404277.1"/>
    </source>
</evidence>
<evidence type="ECO:0000256" key="5">
    <source>
        <dbReference type="ARBA" id="ARBA00023242"/>
    </source>
</evidence>
<dbReference type="Pfam" id="PF00250">
    <property type="entry name" value="Forkhead"/>
    <property type="match status" value="1"/>
</dbReference>
<reference evidence="9 10" key="1">
    <citation type="journal article" date="2024" name="Proc. Natl. Acad. Sci. U.S.A.">
        <title>The genetic regulatory architecture and epigenomic basis for age-related changes in rattlesnake venom.</title>
        <authorList>
            <person name="Hogan M.P."/>
            <person name="Holding M.L."/>
            <person name="Nystrom G.S."/>
            <person name="Colston T.J."/>
            <person name="Bartlett D.A."/>
            <person name="Mason A.J."/>
            <person name="Ellsworth S.A."/>
            <person name="Rautsaw R.M."/>
            <person name="Lawrence K.C."/>
            <person name="Strickland J.L."/>
            <person name="He B."/>
            <person name="Fraser P."/>
            <person name="Margres M.J."/>
            <person name="Gilbert D.M."/>
            <person name="Gibbs H.L."/>
            <person name="Parkinson C.L."/>
            <person name="Rokyta D.R."/>
        </authorList>
    </citation>
    <scope>NUCLEOTIDE SEQUENCE [LARGE SCALE GENOMIC DNA]</scope>
    <source>
        <strain evidence="9">DRR0105</strain>
    </source>
</reference>
<dbReference type="PROSITE" id="PS50039">
    <property type="entry name" value="FORK_HEAD_3"/>
    <property type="match status" value="1"/>
</dbReference>
<evidence type="ECO:0000256" key="6">
    <source>
        <dbReference type="PROSITE-ProRule" id="PRU00089"/>
    </source>
</evidence>
<dbReference type="AlphaFoldDB" id="A0AAW1BS79"/>
<comment type="caution">
    <text evidence="9">The sequence shown here is derived from an EMBL/GenBank/DDBJ whole genome shotgun (WGS) entry which is preliminary data.</text>
</comment>
<dbReference type="PANTHER" id="PTHR11829">
    <property type="entry name" value="FORKHEAD BOX PROTEIN"/>
    <property type="match status" value="1"/>
</dbReference>
<feature type="region of interest" description="Disordered" evidence="7">
    <location>
        <begin position="17"/>
        <end position="95"/>
    </location>
</feature>
<dbReference type="GO" id="GO:0030154">
    <property type="term" value="P:cell differentiation"/>
    <property type="evidence" value="ECO:0007669"/>
    <property type="project" value="TreeGrafter"/>
</dbReference>
<evidence type="ECO:0000256" key="7">
    <source>
        <dbReference type="SAM" id="MobiDB-lite"/>
    </source>
</evidence>
<accession>A0AAW1BS79</accession>
<dbReference type="CDD" id="cd20019">
    <property type="entry name" value="FH_FOXE"/>
    <property type="match status" value="1"/>
</dbReference>
<dbReference type="InterPro" id="IPR050211">
    <property type="entry name" value="FOX_domain-containing"/>
</dbReference>
<dbReference type="SMART" id="SM00339">
    <property type="entry name" value="FH"/>
    <property type="match status" value="1"/>
</dbReference>
<evidence type="ECO:0000256" key="2">
    <source>
        <dbReference type="ARBA" id="ARBA00023015"/>
    </source>
</evidence>
<evidence type="ECO:0000256" key="4">
    <source>
        <dbReference type="ARBA" id="ARBA00023163"/>
    </source>
</evidence>
<evidence type="ECO:0000256" key="3">
    <source>
        <dbReference type="ARBA" id="ARBA00023125"/>
    </source>
</evidence>
<organism evidence="9 10">
    <name type="scientific">Crotalus adamanteus</name>
    <name type="common">Eastern diamondback rattlesnake</name>
    <dbReference type="NCBI Taxonomy" id="8729"/>
    <lineage>
        <taxon>Eukaryota</taxon>
        <taxon>Metazoa</taxon>
        <taxon>Chordata</taxon>
        <taxon>Craniata</taxon>
        <taxon>Vertebrata</taxon>
        <taxon>Euteleostomi</taxon>
        <taxon>Lepidosauria</taxon>
        <taxon>Squamata</taxon>
        <taxon>Bifurcata</taxon>
        <taxon>Unidentata</taxon>
        <taxon>Episquamata</taxon>
        <taxon>Toxicofera</taxon>
        <taxon>Serpentes</taxon>
        <taxon>Colubroidea</taxon>
        <taxon>Viperidae</taxon>
        <taxon>Crotalinae</taxon>
        <taxon>Crotalus</taxon>
    </lineage>
</organism>
<feature type="compositionally biased region" description="Low complexity" evidence="7">
    <location>
        <begin position="277"/>
        <end position="292"/>
    </location>
</feature>
<dbReference type="Gene3D" id="1.10.10.10">
    <property type="entry name" value="Winged helix-like DNA-binding domain superfamily/Winged helix DNA-binding domain"/>
    <property type="match status" value="1"/>
</dbReference>
<dbReference type="GO" id="GO:0048513">
    <property type="term" value="P:animal organ development"/>
    <property type="evidence" value="ECO:0007669"/>
    <property type="project" value="UniProtKB-ARBA"/>
</dbReference>
<dbReference type="PRINTS" id="PR00053">
    <property type="entry name" value="FORKHEAD"/>
</dbReference>
<dbReference type="PROSITE" id="PS00658">
    <property type="entry name" value="FORK_HEAD_2"/>
    <property type="match status" value="1"/>
</dbReference>
<gene>
    <name evidence="9" type="ORF">NXF25_009104</name>
</gene>
<dbReference type="GO" id="GO:0000981">
    <property type="term" value="F:DNA-binding transcription factor activity, RNA polymerase II-specific"/>
    <property type="evidence" value="ECO:0007669"/>
    <property type="project" value="TreeGrafter"/>
</dbReference>
<feature type="region of interest" description="Disordered" evidence="7">
    <location>
        <begin position="273"/>
        <end position="292"/>
    </location>
</feature>
<feature type="domain" description="Fork-head" evidence="8">
    <location>
        <begin position="96"/>
        <end position="190"/>
    </location>
</feature>
<dbReference type="InterPro" id="IPR001766">
    <property type="entry name" value="Fork_head_dom"/>
</dbReference>
<dbReference type="PANTHER" id="PTHR11829:SF156">
    <property type="entry name" value="FORKHEAD BOX PROTEIN E3"/>
    <property type="match status" value="1"/>
</dbReference>
<keyword evidence="2" id="KW-0805">Transcription regulation</keyword>
<dbReference type="Proteomes" id="UP001474421">
    <property type="component" value="Unassembled WGS sequence"/>
</dbReference>
<feature type="DNA-binding region" description="Fork-head" evidence="6">
    <location>
        <begin position="96"/>
        <end position="190"/>
    </location>
</feature>
<dbReference type="GO" id="GO:0005634">
    <property type="term" value="C:nucleus"/>
    <property type="evidence" value="ECO:0007669"/>
    <property type="project" value="UniProtKB-SubCell"/>
</dbReference>
<dbReference type="FunFam" id="1.10.10.10:FF:000201">
    <property type="entry name" value="Forkhead box E1"/>
    <property type="match status" value="1"/>
</dbReference>
<comment type="subcellular location">
    <subcellularLocation>
        <location evidence="1 6">Nucleus</location>
    </subcellularLocation>
</comment>
<evidence type="ECO:0000259" key="8">
    <source>
        <dbReference type="PROSITE" id="PS50039"/>
    </source>
</evidence>
<dbReference type="InterPro" id="IPR036390">
    <property type="entry name" value="WH_DNA-bd_sf"/>
</dbReference>
<dbReference type="GO" id="GO:0009653">
    <property type="term" value="P:anatomical structure morphogenesis"/>
    <property type="evidence" value="ECO:0007669"/>
    <property type="project" value="TreeGrafter"/>
</dbReference>
<dbReference type="SUPFAM" id="SSF46785">
    <property type="entry name" value="Winged helix' DNA-binding domain"/>
    <property type="match status" value="1"/>
</dbReference>
<dbReference type="InterPro" id="IPR030456">
    <property type="entry name" value="TF_fork_head_CS_2"/>
</dbReference>
<name>A0AAW1BS79_CROAD</name>
<dbReference type="PROSITE" id="PS00657">
    <property type="entry name" value="FORK_HEAD_1"/>
    <property type="match status" value="1"/>
</dbReference>
<protein>
    <submittedName>
        <fullName evidence="9">Forkhead box protein E4-like</fullName>
    </submittedName>
</protein>
<proteinExistence type="predicted"/>
<dbReference type="InterPro" id="IPR018122">
    <property type="entry name" value="TF_fork_head_CS_1"/>
</dbReference>